<dbReference type="Proteomes" id="UP000276133">
    <property type="component" value="Unassembled WGS sequence"/>
</dbReference>
<dbReference type="EMBL" id="REGN01006422">
    <property type="protein sequence ID" value="RNA09629.1"/>
    <property type="molecule type" value="Genomic_DNA"/>
</dbReference>
<comment type="caution">
    <text evidence="1">The sequence shown here is derived from an EMBL/GenBank/DDBJ whole genome shotgun (WGS) entry which is preliminary data.</text>
</comment>
<protein>
    <submittedName>
        <fullName evidence="1">Uncharacterized protein</fullName>
    </submittedName>
</protein>
<proteinExistence type="predicted"/>
<dbReference type="AlphaFoldDB" id="A0A3M7QEB5"/>
<evidence type="ECO:0000313" key="1">
    <source>
        <dbReference type="EMBL" id="RNA09629.1"/>
    </source>
</evidence>
<accession>A0A3M7QEB5</accession>
<evidence type="ECO:0000313" key="2">
    <source>
        <dbReference type="Proteomes" id="UP000276133"/>
    </source>
</evidence>
<sequence>MNGTIVLIEITTMSRTSEMVESAVHNWTSEDFCPMITKRTRSTTMITFSHELEIYKQPNVYKLKRQPQSEKRLKGKPIAPDMAKIMKEINIQISKIFSTIPMGNTTTGIFFIAIAFNTNNKKDSNLLDLTWRFRQIEQKKILGAWSSENCHTLSVKNRNLFSHQYNFSYHYTILEISNGVKGLNRERKLVDCTQFVTGVQKILYQIDLLLTPDIFILSP</sequence>
<name>A0A3M7QEB5_BRAPC</name>
<organism evidence="1 2">
    <name type="scientific">Brachionus plicatilis</name>
    <name type="common">Marine rotifer</name>
    <name type="synonym">Brachionus muelleri</name>
    <dbReference type="NCBI Taxonomy" id="10195"/>
    <lineage>
        <taxon>Eukaryota</taxon>
        <taxon>Metazoa</taxon>
        <taxon>Spiralia</taxon>
        <taxon>Gnathifera</taxon>
        <taxon>Rotifera</taxon>
        <taxon>Eurotatoria</taxon>
        <taxon>Monogononta</taxon>
        <taxon>Pseudotrocha</taxon>
        <taxon>Ploima</taxon>
        <taxon>Brachionidae</taxon>
        <taxon>Brachionus</taxon>
    </lineage>
</organism>
<reference evidence="1 2" key="1">
    <citation type="journal article" date="2018" name="Sci. Rep.">
        <title>Genomic signatures of local adaptation to the degree of environmental predictability in rotifers.</title>
        <authorList>
            <person name="Franch-Gras L."/>
            <person name="Hahn C."/>
            <person name="Garcia-Roger E.M."/>
            <person name="Carmona M.J."/>
            <person name="Serra M."/>
            <person name="Gomez A."/>
        </authorList>
    </citation>
    <scope>NUCLEOTIDE SEQUENCE [LARGE SCALE GENOMIC DNA]</scope>
    <source>
        <strain evidence="1">HYR1</strain>
    </source>
</reference>
<keyword evidence="2" id="KW-1185">Reference proteome</keyword>
<gene>
    <name evidence="1" type="ORF">BpHYR1_027129</name>
</gene>